<dbReference type="EMBL" id="MFGW01000045">
    <property type="protein sequence ID" value="OGF67540.1"/>
    <property type="molecule type" value="Genomic_DNA"/>
</dbReference>
<name>A0A1F5VVY6_9BACT</name>
<dbReference type="STRING" id="1817863.A2Y62_15705"/>
<feature type="coiled-coil region" evidence="1">
    <location>
        <begin position="138"/>
        <end position="179"/>
    </location>
</feature>
<dbReference type="AlphaFoldDB" id="A0A1F5VVY6"/>
<keyword evidence="1" id="KW-0175">Coiled coil</keyword>
<keyword evidence="2" id="KW-0472">Membrane</keyword>
<keyword evidence="2" id="KW-0812">Transmembrane</keyword>
<keyword evidence="2" id="KW-1133">Transmembrane helix</keyword>
<evidence type="ECO:0000313" key="3">
    <source>
        <dbReference type="EMBL" id="OGF67540.1"/>
    </source>
</evidence>
<protein>
    <recommendedName>
        <fullName evidence="5">Zinc-finger domain-containing protein</fullName>
    </recommendedName>
</protein>
<evidence type="ECO:0008006" key="5">
    <source>
        <dbReference type="Google" id="ProtNLM"/>
    </source>
</evidence>
<evidence type="ECO:0000256" key="2">
    <source>
        <dbReference type="SAM" id="Phobius"/>
    </source>
</evidence>
<evidence type="ECO:0000256" key="1">
    <source>
        <dbReference type="SAM" id="Coils"/>
    </source>
</evidence>
<reference evidence="3 4" key="1">
    <citation type="journal article" date="2016" name="Nat. Commun.">
        <title>Thousands of microbial genomes shed light on interconnected biogeochemical processes in an aquifer system.</title>
        <authorList>
            <person name="Anantharaman K."/>
            <person name="Brown C.T."/>
            <person name="Hug L.A."/>
            <person name="Sharon I."/>
            <person name="Castelle C.J."/>
            <person name="Probst A.J."/>
            <person name="Thomas B.C."/>
            <person name="Singh A."/>
            <person name="Wilkins M.J."/>
            <person name="Karaoz U."/>
            <person name="Brodie E.L."/>
            <person name="Williams K.H."/>
            <person name="Hubbard S.S."/>
            <person name="Banfield J.F."/>
        </authorList>
    </citation>
    <scope>NUCLEOTIDE SEQUENCE [LARGE SCALE GENOMIC DNA]</scope>
</reference>
<evidence type="ECO:0000313" key="4">
    <source>
        <dbReference type="Proteomes" id="UP000178943"/>
    </source>
</evidence>
<accession>A0A1F5VVY6</accession>
<comment type="caution">
    <text evidence="3">The sequence shown here is derived from an EMBL/GenBank/DDBJ whole genome shotgun (WGS) entry which is preliminary data.</text>
</comment>
<sequence length="296" mass="34256">MKYCHENESKTRSKAMKLTRHELKNMMAESILPKGDCLSEDLLIAFNKGRATEKECEHVIEHLKTCRECTDLWKSYDIFMSETVKKVPEKYKKKTYEKITKPHRHIIMRFLNSPYLAYAATLLLTVSIVFIIYTQFLLRQTDASLAMQNQRLEDLRKNQATSQQQLAALKNDLQNREKEFMQSQVPVAGVPLYDLFPEGIYQRDAVPQKLPVVLMKKGKPVYLILNVTTPVNNTCEVLFLDEAQKVIWKTKVPSIKESTLALLVPPNMLTPGNYIIELRDASSTRFHASYRFHLSL</sequence>
<feature type="transmembrane region" description="Helical" evidence="2">
    <location>
        <begin position="115"/>
        <end position="138"/>
    </location>
</feature>
<gene>
    <name evidence="3" type="ORF">A2Y62_15705</name>
</gene>
<dbReference type="Proteomes" id="UP000178943">
    <property type="component" value="Unassembled WGS sequence"/>
</dbReference>
<proteinExistence type="predicted"/>
<organism evidence="3 4">
    <name type="scientific">Candidatus Fischerbacteria bacterium RBG_13_37_8</name>
    <dbReference type="NCBI Taxonomy" id="1817863"/>
    <lineage>
        <taxon>Bacteria</taxon>
        <taxon>Candidatus Fischeribacteriota</taxon>
    </lineage>
</organism>